<evidence type="ECO:0000256" key="1">
    <source>
        <dbReference type="ARBA" id="ARBA00006484"/>
    </source>
</evidence>
<evidence type="ECO:0000259" key="3">
    <source>
        <dbReference type="SMART" id="SM00822"/>
    </source>
</evidence>
<evidence type="ECO:0000313" key="4">
    <source>
        <dbReference type="EMBL" id="SDU46521.1"/>
    </source>
</evidence>
<dbReference type="InterPro" id="IPR020904">
    <property type="entry name" value="Sc_DH/Rdtase_CS"/>
</dbReference>
<dbReference type="PANTHER" id="PTHR43639:SF1">
    <property type="entry name" value="SHORT-CHAIN DEHYDROGENASE_REDUCTASE FAMILY PROTEIN"/>
    <property type="match status" value="1"/>
</dbReference>
<dbReference type="STRING" id="419479.SAMN04488563_1934"/>
<protein>
    <submittedName>
        <fullName evidence="4">NAD(P)-dependent dehydrogenase, short-chain alcohol dehydrogenase family</fullName>
    </submittedName>
</protein>
<dbReference type="AlphaFoldDB" id="A0A1H2IR73"/>
<evidence type="ECO:0000256" key="2">
    <source>
        <dbReference type="ARBA" id="ARBA00023002"/>
    </source>
</evidence>
<evidence type="ECO:0000313" key="5">
    <source>
        <dbReference type="Proteomes" id="UP000182977"/>
    </source>
</evidence>
<dbReference type="SMART" id="SM00822">
    <property type="entry name" value="PKS_KR"/>
    <property type="match status" value="1"/>
</dbReference>
<dbReference type="PRINTS" id="PR00080">
    <property type="entry name" value="SDRFAMILY"/>
</dbReference>
<sequence>MTQTPMTAAADLAPIAVVTGASRGIGAATAERLSRDGYCVAVHYGNDADAADSVVARIRQGGGDAFSFQADLTRPDAGRRFWEAYDAVAGDWRPRPIRTLINNAGVTLRGPIEDFAATSLVQQQQINQTAPFLIVQEGLGRLEDGGHIVNVSSGATRIATPDIIAYTMTKSAIDAFTRTLAQHLGHRRITVNAVAPGIIDTDLNAGWLRDNQQAVDQVLPQIALGYIGTPAEIADVIGFLASDDARYVTGHTIDATGGSRL</sequence>
<dbReference type="PRINTS" id="PR00081">
    <property type="entry name" value="GDHRDH"/>
</dbReference>
<organism evidence="4 5">
    <name type="scientific">Jiangella alkaliphila</name>
    <dbReference type="NCBI Taxonomy" id="419479"/>
    <lineage>
        <taxon>Bacteria</taxon>
        <taxon>Bacillati</taxon>
        <taxon>Actinomycetota</taxon>
        <taxon>Actinomycetes</taxon>
        <taxon>Jiangellales</taxon>
        <taxon>Jiangellaceae</taxon>
        <taxon>Jiangella</taxon>
    </lineage>
</organism>
<name>A0A1H2IR73_9ACTN</name>
<dbReference type="Proteomes" id="UP000182977">
    <property type="component" value="Chromosome I"/>
</dbReference>
<dbReference type="InterPro" id="IPR036291">
    <property type="entry name" value="NAD(P)-bd_dom_sf"/>
</dbReference>
<gene>
    <name evidence="4" type="ORF">SAMN04488563_1934</name>
</gene>
<dbReference type="SUPFAM" id="SSF51735">
    <property type="entry name" value="NAD(P)-binding Rossmann-fold domains"/>
    <property type="match status" value="1"/>
</dbReference>
<dbReference type="InterPro" id="IPR002347">
    <property type="entry name" value="SDR_fam"/>
</dbReference>
<keyword evidence="2" id="KW-0560">Oxidoreductase</keyword>
<dbReference type="EMBL" id="LT629791">
    <property type="protein sequence ID" value="SDU46521.1"/>
    <property type="molecule type" value="Genomic_DNA"/>
</dbReference>
<dbReference type="InterPro" id="IPR057326">
    <property type="entry name" value="KR_dom"/>
</dbReference>
<dbReference type="Gene3D" id="3.40.50.720">
    <property type="entry name" value="NAD(P)-binding Rossmann-like Domain"/>
    <property type="match status" value="1"/>
</dbReference>
<dbReference type="PANTHER" id="PTHR43639">
    <property type="entry name" value="OXIDOREDUCTASE, SHORT-CHAIN DEHYDROGENASE/REDUCTASE FAMILY (AFU_ORTHOLOGUE AFUA_5G02870)"/>
    <property type="match status" value="1"/>
</dbReference>
<dbReference type="FunFam" id="3.40.50.720:FF:000084">
    <property type="entry name" value="Short-chain dehydrogenase reductase"/>
    <property type="match status" value="1"/>
</dbReference>
<dbReference type="PROSITE" id="PS00061">
    <property type="entry name" value="ADH_SHORT"/>
    <property type="match status" value="1"/>
</dbReference>
<feature type="domain" description="Ketoreductase" evidence="3">
    <location>
        <begin position="16"/>
        <end position="202"/>
    </location>
</feature>
<dbReference type="RefSeq" id="WP_197683598.1">
    <property type="nucleotide sequence ID" value="NZ_LBMC01000019.1"/>
</dbReference>
<comment type="similarity">
    <text evidence="1">Belongs to the short-chain dehydrogenases/reductases (SDR) family.</text>
</comment>
<reference evidence="5" key="1">
    <citation type="submission" date="2016-10" db="EMBL/GenBank/DDBJ databases">
        <authorList>
            <person name="Varghese N."/>
            <person name="Submissions S."/>
        </authorList>
    </citation>
    <scope>NUCLEOTIDE SEQUENCE [LARGE SCALE GENOMIC DNA]</scope>
    <source>
        <strain evidence="5">DSM 45079</strain>
    </source>
</reference>
<dbReference type="GO" id="GO:0016491">
    <property type="term" value="F:oxidoreductase activity"/>
    <property type="evidence" value="ECO:0007669"/>
    <property type="project" value="UniProtKB-KW"/>
</dbReference>
<dbReference type="Pfam" id="PF13561">
    <property type="entry name" value="adh_short_C2"/>
    <property type="match status" value="1"/>
</dbReference>
<accession>A0A1H2IR73</accession>
<keyword evidence="5" id="KW-1185">Reference proteome</keyword>
<proteinExistence type="inferred from homology"/>